<keyword evidence="4 6" id="KW-0472">Membrane</keyword>
<feature type="transmembrane region" description="Helical" evidence="6">
    <location>
        <begin position="487"/>
        <end position="509"/>
    </location>
</feature>
<evidence type="ECO:0000256" key="5">
    <source>
        <dbReference type="SAM" id="MobiDB-lite"/>
    </source>
</evidence>
<dbReference type="EMBL" id="JAECZO010000285">
    <property type="protein sequence ID" value="KAK7199306.1"/>
    <property type="molecule type" value="Genomic_DNA"/>
</dbReference>
<dbReference type="InterPro" id="IPR004299">
    <property type="entry name" value="MBOAT_fam"/>
</dbReference>
<evidence type="ECO:0000256" key="3">
    <source>
        <dbReference type="ARBA" id="ARBA00022989"/>
    </source>
</evidence>
<evidence type="ECO:0000256" key="6">
    <source>
        <dbReference type="SAM" id="Phobius"/>
    </source>
</evidence>
<feature type="region of interest" description="Disordered" evidence="5">
    <location>
        <begin position="102"/>
        <end position="129"/>
    </location>
</feature>
<evidence type="ECO:0000313" key="8">
    <source>
        <dbReference type="Proteomes" id="UP001430356"/>
    </source>
</evidence>
<evidence type="ECO:0000256" key="1">
    <source>
        <dbReference type="ARBA" id="ARBA00004141"/>
    </source>
</evidence>
<name>A0AAW0F0B0_9TRYP</name>
<keyword evidence="3 6" id="KW-1133">Transmembrane helix</keyword>
<gene>
    <name evidence="7" type="ORF">NESM_000902300</name>
</gene>
<feature type="transmembrane region" description="Helical" evidence="6">
    <location>
        <begin position="167"/>
        <end position="185"/>
    </location>
</feature>
<dbReference type="PANTHER" id="PTHR13285">
    <property type="entry name" value="ACYLTRANSFERASE"/>
    <property type="match status" value="1"/>
</dbReference>
<feature type="transmembrane region" description="Helical" evidence="6">
    <location>
        <begin position="346"/>
        <end position="364"/>
    </location>
</feature>
<accession>A0AAW0F0B0</accession>
<keyword evidence="8" id="KW-1185">Reference proteome</keyword>
<feature type="region of interest" description="Disordered" evidence="5">
    <location>
        <begin position="68"/>
        <end position="90"/>
    </location>
</feature>
<dbReference type="AlphaFoldDB" id="A0AAW0F0B0"/>
<dbReference type="GO" id="GO:0016020">
    <property type="term" value="C:membrane"/>
    <property type="evidence" value="ECO:0007669"/>
    <property type="project" value="UniProtKB-SubCell"/>
</dbReference>
<comment type="caution">
    <text evidence="7">The sequence shown here is derived from an EMBL/GenBank/DDBJ whole genome shotgun (WGS) entry which is preliminary data.</text>
</comment>
<evidence type="ECO:0000256" key="2">
    <source>
        <dbReference type="ARBA" id="ARBA00022692"/>
    </source>
</evidence>
<comment type="subcellular location">
    <subcellularLocation>
        <location evidence="1">Membrane</location>
        <topology evidence="1">Multi-pass membrane protein</topology>
    </subcellularLocation>
</comment>
<feature type="compositionally biased region" description="Polar residues" evidence="5">
    <location>
        <begin position="102"/>
        <end position="123"/>
    </location>
</feature>
<dbReference type="PANTHER" id="PTHR13285:SF18">
    <property type="entry name" value="PROTEIN-CYSTEINE N-PALMITOYLTRANSFERASE RASP"/>
    <property type="match status" value="1"/>
</dbReference>
<protein>
    <submittedName>
        <fullName evidence="7">Glycerol uptake protein</fullName>
    </submittedName>
</protein>
<evidence type="ECO:0000313" key="7">
    <source>
        <dbReference type="EMBL" id="KAK7199306.1"/>
    </source>
</evidence>
<feature type="transmembrane region" description="Helical" evidence="6">
    <location>
        <begin position="662"/>
        <end position="683"/>
    </location>
</feature>
<feature type="transmembrane region" description="Helical" evidence="6">
    <location>
        <begin position="639"/>
        <end position="656"/>
    </location>
</feature>
<feature type="transmembrane region" description="Helical" evidence="6">
    <location>
        <begin position="530"/>
        <end position="551"/>
    </location>
</feature>
<feature type="transmembrane region" description="Helical" evidence="6">
    <location>
        <begin position="800"/>
        <end position="820"/>
    </location>
</feature>
<sequence>MLHRPSLATFSISSTPDVAVQAAMIGSNTPALHPVEEVRLSPPAASLEGLSRTLPPYSEPVLRARSPEAFRDQQPQQQQQQQQTNGCGCTAVGDGLSSNSLSFGASPPSRMSSATSQHFSPPSATLPGAATASGRWLRLRLLSPTTEMDIGAATYESVYPRGLSVEYLLSVAMAIYLCAYAFFTLRAFCAKHIDRYVGDLMAPYEFLRSYNGVGYDDGVDKQWVGFVQQCPVLLKLAMFMGAVTLCCRHLASTDERVGDVPATDPGANSSTTKHRRLVVRLPYTFASFAKQLARAVAGQSWSLPTFYAIVGVGFVAIVHGPHFFLPLLIIAANYVVFTRLQRWCPYWLFMAIMWTTHVALLYIIEINEGFELTYWMQYYLPTSVDNALSIVGFPQQPMWDQYMRWYVAYRMTTLRLIAFNYDLWEATHAAARARERAAERHDTACVECAQLRERNNVAAALPAEASRCYKYRTEYTRDLADYSFVNYVAYVLFPPLYIAGPMSSFNAFVSHMRVPSTAMPLRAMARYAFGIARLYVTEHVLLNFVHVNAIAVHPFLILRMSVLEQAHFLLFMLAYLWLRFSFIWKSSRLFAMLSGIEVPEDMRRCFANTLTVRDFWRDWHASFNLWIVRYMYIPMGGRGRVALSVLPIFLFIAVWHDPALHLIKWALCIAVMFVAEMAVSACFGRAVAVFRREAAPAAGLHGDEAVVVLAGADAAACRAPRRGVVARLARVAARCLSPRVRSWLYRQIRVVAGMSTVFGLIMANLVGFSMQNAAATMAKRGTTLEPTDAEDVITRAFRQFTPWFTAGLLLSLYHASALAVMDRDTEQHRLAWLHRCYSLEALPST</sequence>
<feature type="transmembrane region" description="Helical" evidence="6">
    <location>
        <begin position="748"/>
        <end position="770"/>
    </location>
</feature>
<dbReference type="GO" id="GO:0016746">
    <property type="term" value="F:acyltransferase activity"/>
    <property type="evidence" value="ECO:0007669"/>
    <property type="project" value="TreeGrafter"/>
</dbReference>
<dbReference type="GO" id="GO:0005783">
    <property type="term" value="C:endoplasmic reticulum"/>
    <property type="evidence" value="ECO:0007669"/>
    <property type="project" value="TreeGrafter"/>
</dbReference>
<feature type="transmembrane region" description="Helical" evidence="6">
    <location>
        <begin position="557"/>
        <end position="578"/>
    </location>
</feature>
<dbReference type="InterPro" id="IPR051085">
    <property type="entry name" value="MB_O-acyltransferase"/>
</dbReference>
<evidence type="ECO:0000256" key="4">
    <source>
        <dbReference type="ARBA" id="ARBA00023136"/>
    </source>
</evidence>
<proteinExistence type="predicted"/>
<feature type="compositionally biased region" description="Low complexity" evidence="5">
    <location>
        <begin position="73"/>
        <end position="83"/>
    </location>
</feature>
<dbReference type="Pfam" id="PF03062">
    <property type="entry name" value="MBOAT"/>
    <property type="match status" value="1"/>
</dbReference>
<feature type="transmembrane region" description="Helical" evidence="6">
    <location>
        <begin position="306"/>
        <end position="334"/>
    </location>
</feature>
<organism evidence="7 8">
    <name type="scientific">Novymonas esmeraldas</name>
    <dbReference type="NCBI Taxonomy" id="1808958"/>
    <lineage>
        <taxon>Eukaryota</taxon>
        <taxon>Discoba</taxon>
        <taxon>Euglenozoa</taxon>
        <taxon>Kinetoplastea</taxon>
        <taxon>Metakinetoplastina</taxon>
        <taxon>Trypanosomatida</taxon>
        <taxon>Trypanosomatidae</taxon>
        <taxon>Novymonas</taxon>
    </lineage>
</organism>
<keyword evidence="2 6" id="KW-0812">Transmembrane</keyword>
<dbReference type="Proteomes" id="UP001430356">
    <property type="component" value="Unassembled WGS sequence"/>
</dbReference>
<reference evidence="7 8" key="1">
    <citation type="journal article" date="2021" name="MBio">
        <title>A New Model Trypanosomatid, Novymonas esmeraldas: Genomic Perception of Its 'Candidatus Pandoraea novymonadis' Endosymbiont.</title>
        <authorList>
            <person name="Zakharova A."/>
            <person name="Saura A."/>
            <person name="Butenko A."/>
            <person name="Podesvova L."/>
            <person name="Warmusova S."/>
            <person name="Kostygov A.Y."/>
            <person name="Nenarokova A."/>
            <person name="Lukes J."/>
            <person name="Opperdoes F.R."/>
            <person name="Yurchenko V."/>
        </authorList>
    </citation>
    <scope>NUCLEOTIDE SEQUENCE [LARGE SCALE GENOMIC DNA]</scope>
    <source>
        <strain evidence="7 8">E262AT.01</strain>
    </source>
</reference>